<dbReference type="AlphaFoldDB" id="A0A2X0MJ16"/>
<dbReference type="Pfam" id="PF25539">
    <property type="entry name" value="Bestrophin_2"/>
    <property type="match status" value="2"/>
</dbReference>
<accession>A0A2X0MJ16</accession>
<evidence type="ECO:0000256" key="5">
    <source>
        <dbReference type="ARBA" id="ARBA00022989"/>
    </source>
</evidence>
<evidence type="ECO:0000256" key="6">
    <source>
        <dbReference type="ARBA" id="ARBA00023065"/>
    </source>
</evidence>
<dbReference type="EMBL" id="FQNC01000012">
    <property type="protein sequence ID" value="SGY13358.1"/>
    <property type="molecule type" value="Genomic_DNA"/>
</dbReference>
<evidence type="ECO:0000256" key="9">
    <source>
        <dbReference type="SAM" id="Phobius"/>
    </source>
</evidence>
<comment type="subcellular location">
    <subcellularLocation>
        <location evidence="1">Cell membrane</location>
        <topology evidence="1">Multi-pass membrane protein</topology>
    </subcellularLocation>
</comment>
<dbReference type="STRING" id="796604.A0A2X0MJ16"/>
<evidence type="ECO:0000313" key="10">
    <source>
        <dbReference type="EMBL" id="SGY13358.1"/>
    </source>
</evidence>
<feature type="transmembrane region" description="Helical" evidence="9">
    <location>
        <begin position="21"/>
        <end position="45"/>
    </location>
</feature>
<protein>
    <submittedName>
        <fullName evidence="10">BQ5605_C010g05844 protein</fullName>
    </submittedName>
</protein>
<keyword evidence="11" id="KW-1185">Reference proteome</keyword>
<dbReference type="PANTHER" id="PTHR33281">
    <property type="entry name" value="UPF0187 PROTEIN YNEE"/>
    <property type="match status" value="1"/>
</dbReference>
<dbReference type="PANTHER" id="PTHR33281:SF19">
    <property type="entry name" value="VOLTAGE-DEPENDENT ANION CHANNEL-FORMING PROTEIN YNEE"/>
    <property type="match status" value="1"/>
</dbReference>
<feature type="transmembrane region" description="Helical" evidence="9">
    <location>
        <begin position="393"/>
        <end position="412"/>
    </location>
</feature>
<dbReference type="Proteomes" id="UP000249464">
    <property type="component" value="Unassembled WGS sequence"/>
</dbReference>
<gene>
    <name evidence="10" type="primary">BQ5605_C010g05844</name>
    <name evidence="10" type="ORF">BQ5605_C010G05844</name>
</gene>
<dbReference type="GO" id="GO:0005254">
    <property type="term" value="F:chloride channel activity"/>
    <property type="evidence" value="ECO:0007669"/>
    <property type="project" value="InterPro"/>
</dbReference>
<keyword evidence="7 9" id="KW-0472">Membrane</keyword>
<proteinExistence type="predicted"/>
<keyword evidence="3" id="KW-1003">Cell membrane</keyword>
<sequence length="562" mass="62974">MADPQYHRHDMGLRSSGLVHLKFTVLWLILPEVVFFTLVATMVTIVSQRVVSLQIATTLTTVFGSVLGFLISFRTSSAYSCYQEGRRYWSSIIFASRCFARTAWIHVPDTIDPGSSPAGEDDRRRALIEKTSAIRLVGGFCIALKHYCRGEASVYYEDLYSYVCHLPKYRLPASTFIPRPDLDVEHNFEPLTRETSGASSTVIPFTATGSARTTSASILLHREPSGQSGSATTVNLRAHGQHQHEQRRLISPHALLPPRNPPPIAWDEYIPFYALFCDLFGLLRRGQRKLRHRVKRQKQTRKRRPLQNDKDGDNVPLEITLFLSGWVAALQRRKSIDVPTTNALFAALQGLTDSLTGLERVLLSPMPIAYALHLRHVIWLYLLLLPSQLYGSFGWKTIPATALITFVFIGFLQIGNEIDNLMLIDLLRPRSLLVMMLGAHSSDLDLESYTEVILRELKEIVAHPTSDTDPANFFFVDNNFPLALSPDQWEGLAATQIMEQKIPISELAHFLKKGLAGPTPIENSSQAHGATISRGEERRQTASGTVRSQESKETELKANGSE</sequence>
<evidence type="ECO:0000256" key="7">
    <source>
        <dbReference type="ARBA" id="ARBA00023136"/>
    </source>
</evidence>
<dbReference type="GO" id="GO:0005886">
    <property type="term" value="C:plasma membrane"/>
    <property type="evidence" value="ECO:0007669"/>
    <property type="project" value="UniProtKB-SubCell"/>
</dbReference>
<keyword evidence="5 9" id="KW-1133">Transmembrane helix</keyword>
<feature type="region of interest" description="Disordered" evidence="8">
    <location>
        <begin position="518"/>
        <end position="562"/>
    </location>
</feature>
<keyword evidence="6" id="KW-0406">Ion transport</keyword>
<evidence type="ECO:0000256" key="8">
    <source>
        <dbReference type="SAM" id="MobiDB-lite"/>
    </source>
</evidence>
<reference evidence="10 11" key="1">
    <citation type="submission" date="2016-11" db="EMBL/GenBank/DDBJ databases">
        <authorList>
            <person name="Jaros S."/>
            <person name="Januszkiewicz K."/>
            <person name="Wedrychowicz H."/>
        </authorList>
    </citation>
    <scope>NUCLEOTIDE SEQUENCE [LARGE SCALE GENOMIC DNA]</scope>
</reference>
<evidence type="ECO:0000256" key="2">
    <source>
        <dbReference type="ARBA" id="ARBA00022448"/>
    </source>
</evidence>
<evidence type="ECO:0000313" key="11">
    <source>
        <dbReference type="Proteomes" id="UP000249464"/>
    </source>
</evidence>
<evidence type="ECO:0000256" key="3">
    <source>
        <dbReference type="ARBA" id="ARBA00022475"/>
    </source>
</evidence>
<feature type="compositionally biased region" description="Basic residues" evidence="8">
    <location>
        <begin position="291"/>
        <end position="305"/>
    </location>
</feature>
<organism evidence="10 11">
    <name type="scientific">Microbotryum silenes-dioicae</name>
    <dbReference type="NCBI Taxonomy" id="796604"/>
    <lineage>
        <taxon>Eukaryota</taxon>
        <taxon>Fungi</taxon>
        <taxon>Dikarya</taxon>
        <taxon>Basidiomycota</taxon>
        <taxon>Pucciniomycotina</taxon>
        <taxon>Microbotryomycetes</taxon>
        <taxon>Microbotryales</taxon>
        <taxon>Microbotryaceae</taxon>
        <taxon>Microbotryum</taxon>
    </lineage>
</organism>
<keyword evidence="4 9" id="KW-0812">Transmembrane</keyword>
<feature type="transmembrane region" description="Helical" evidence="9">
    <location>
        <begin position="368"/>
        <end position="387"/>
    </location>
</feature>
<keyword evidence="2" id="KW-0813">Transport</keyword>
<feature type="region of interest" description="Disordered" evidence="8">
    <location>
        <begin position="291"/>
        <end position="311"/>
    </location>
</feature>
<evidence type="ECO:0000256" key="1">
    <source>
        <dbReference type="ARBA" id="ARBA00004651"/>
    </source>
</evidence>
<feature type="transmembrane region" description="Helical" evidence="9">
    <location>
        <begin position="51"/>
        <end position="73"/>
    </location>
</feature>
<evidence type="ECO:0000256" key="4">
    <source>
        <dbReference type="ARBA" id="ARBA00022692"/>
    </source>
</evidence>
<dbReference type="InterPro" id="IPR044669">
    <property type="entry name" value="YneE/VCCN1/2-like"/>
</dbReference>
<name>A0A2X0MJ16_9BASI</name>